<evidence type="ECO:0000256" key="8">
    <source>
        <dbReference type="ARBA" id="ARBA00022777"/>
    </source>
</evidence>
<evidence type="ECO:0000256" key="4">
    <source>
        <dbReference type="ARBA" id="ARBA00022475"/>
    </source>
</evidence>
<evidence type="ECO:0000256" key="3">
    <source>
        <dbReference type="ARBA" id="ARBA00012438"/>
    </source>
</evidence>
<dbReference type="Pfam" id="PF02518">
    <property type="entry name" value="HATPase_c"/>
    <property type="match status" value="1"/>
</dbReference>
<dbReference type="GO" id="GO:0005886">
    <property type="term" value="C:plasma membrane"/>
    <property type="evidence" value="ECO:0007669"/>
    <property type="project" value="UniProtKB-SubCell"/>
</dbReference>
<evidence type="ECO:0000256" key="6">
    <source>
        <dbReference type="ARBA" id="ARBA00022679"/>
    </source>
</evidence>
<keyword evidence="5" id="KW-0597">Phosphoprotein</keyword>
<accession>A0A645IQA2</accession>
<keyword evidence="8 13" id="KW-0418">Kinase</keyword>
<name>A0A645IQA2_9ZZZZ</name>
<dbReference type="AlphaFoldDB" id="A0A645IQA2"/>
<comment type="caution">
    <text evidence="13">The sequence shown here is derived from an EMBL/GenBank/DDBJ whole genome shotgun (WGS) entry which is preliminary data.</text>
</comment>
<dbReference type="GO" id="GO:0005524">
    <property type="term" value="F:ATP binding"/>
    <property type="evidence" value="ECO:0007669"/>
    <property type="project" value="UniProtKB-KW"/>
</dbReference>
<evidence type="ECO:0000256" key="2">
    <source>
        <dbReference type="ARBA" id="ARBA00004236"/>
    </source>
</evidence>
<keyword evidence="10" id="KW-0902">Two-component regulatory system</keyword>
<dbReference type="GO" id="GO:0000160">
    <property type="term" value="P:phosphorelay signal transduction system"/>
    <property type="evidence" value="ECO:0007669"/>
    <property type="project" value="UniProtKB-KW"/>
</dbReference>
<dbReference type="SUPFAM" id="SSF55874">
    <property type="entry name" value="ATPase domain of HSP90 chaperone/DNA topoisomerase II/histidine kinase"/>
    <property type="match status" value="1"/>
</dbReference>
<keyword evidence="7" id="KW-0547">Nucleotide-binding</keyword>
<dbReference type="PRINTS" id="PR00344">
    <property type="entry name" value="BCTRLSENSOR"/>
</dbReference>
<comment type="subcellular location">
    <subcellularLocation>
        <location evidence="2">Cell membrane</location>
    </subcellularLocation>
</comment>
<evidence type="ECO:0000256" key="5">
    <source>
        <dbReference type="ARBA" id="ARBA00022553"/>
    </source>
</evidence>
<proteinExistence type="predicted"/>
<organism evidence="13">
    <name type="scientific">bioreactor metagenome</name>
    <dbReference type="NCBI Taxonomy" id="1076179"/>
    <lineage>
        <taxon>unclassified sequences</taxon>
        <taxon>metagenomes</taxon>
        <taxon>ecological metagenomes</taxon>
    </lineage>
</organism>
<evidence type="ECO:0000313" key="13">
    <source>
        <dbReference type="EMBL" id="MPN53548.1"/>
    </source>
</evidence>
<evidence type="ECO:0000256" key="9">
    <source>
        <dbReference type="ARBA" id="ARBA00022840"/>
    </source>
</evidence>
<evidence type="ECO:0000256" key="11">
    <source>
        <dbReference type="ARBA" id="ARBA00023136"/>
    </source>
</evidence>
<dbReference type="InterPro" id="IPR005467">
    <property type="entry name" value="His_kinase_dom"/>
</dbReference>
<dbReference type="PROSITE" id="PS50109">
    <property type="entry name" value="HIS_KIN"/>
    <property type="match status" value="1"/>
</dbReference>
<evidence type="ECO:0000259" key="12">
    <source>
        <dbReference type="PROSITE" id="PS50109"/>
    </source>
</evidence>
<sequence length="152" mass="17480">MTEVDINELLDYMYRFFLPQIHEKNLALKISNPFKDENLLLNSDKEKLYAILTNLTRNAIKFTDKGFIEIGYSRNDDEHLFYVKDSGIGMTHDQIGIVFERFRQGSETIARDYEGSGLGLSISKAYVEMLGGRIWVESQIDTGSVFYFTVKG</sequence>
<protein>
    <recommendedName>
        <fullName evidence="3">histidine kinase</fullName>
        <ecNumber evidence="3">2.7.13.3</ecNumber>
    </recommendedName>
</protein>
<dbReference type="InterPro" id="IPR003594">
    <property type="entry name" value="HATPase_dom"/>
</dbReference>
<keyword evidence="11" id="KW-0472">Membrane</keyword>
<dbReference type="SMART" id="SM00387">
    <property type="entry name" value="HATPase_c"/>
    <property type="match status" value="1"/>
</dbReference>
<keyword evidence="9" id="KW-0067">ATP-binding</keyword>
<gene>
    <name evidence="13" type="primary">luxQ_16</name>
    <name evidence="13" type="ORF">SDC9_201212</name>
</gene>
<keyword evidence="4" id="KW-1003">Cell membrane</keyword>
<evidence type="ECO:0000256" key="7">
    <source>
        <dbReference type="ARBA" id="ARBA00022741"/>
    </source>
</evidence>
<keyword evidence="6 13" id="KW-0808">Transferase</keyword>
<dbReference type="PANTHER" id="PTHR43047">
    <property type="entry name" value="TWO-COMPONENT HISTIDINE PROTEIN KINASE"/>
    <property type="match status" value="1"/>
</dbReference>
<reference evidence="13" key="1">
    <citation type="submission" date="2019-08" db="EMBL/GenBank/DDBJ databases">
        <authorList>
            <person name="Kucharzyk K."/>
            <person name="Murdoch R.W."/>
            <person name="Higgins S."/>
            <person name="Loffler F."/>
        </authorList>
    </citation>
    <scope>NUCLEOTIDE SEQUENCE</scope>
</reference>
<dbReference type="EC" id="2.7.13.3" evidence="3"/>
<dbReference type="InterPro" id="IPR004358">
    <property type="entry name" value="Sig_transdc_His_kin-like_C"/>
</dbReference>
<dbReference type="InterPro" id="IPR036890">
    <property type="entry name" value="HATPase_C_sf"/>
</dbReference>
<dbReference type="EMBL" id="VSSQ01120769">
    <property type="protein sequence ID" value="MPN53548.1"/>
    <property type="molecule type" value="Genomic_DNA"/>
</dbReference>
<evidence type="ECO:0000256" key="1">
    <source>
        <dbReference type="ARBA" id="ARBA00000085"/>
    </source>
</evidence>
<feature type="domain" description="Histidine kinase" evidence="12">
    <location>
        <begin position="1"/>
        <end position="152"/>
    </location>
</feature>
<evidence type="ECO:0000256" key="10">
    <source>
        <dbReference type="ARBA" id="ARBA00023012"/>
    </source>
</evidence>
<dbReference type="FunFam" id="3.30.565.10:FF:000023">
    <property type="entry name" value="PAS domain-containing sensor histidine kinase"/>
    <property type="match status" value="1"/>
</dbReference>
<comment type="catalytic activity">
    <reaction evidence="1">
        <text>ATP + protein L-histidine = ADP + protein N-phospho-L-histidine.</text>
        <dbReference type="EC" id="2.7.13.3"/>
    </reaction>
</comment>
<dbReference type="GO" id="GO:0004673">
    <property type="term" value="F:protein histidine kinase activity"/>
    <property type="evidence" value="ECO:0007669"/>
    <property type="project" value="UniProtKB-EC"/>
</dbReference>
<dbReference type="Gene3D" id="3.30.565.10">
    <property type="entry name" value="Histidine kinase-like ATPase, C-terminal domain"/>
    <property type="match status" value="1"/>
</dbReference>